<sequence>MLHQTCPSAQVMFISRLWQSHCHHLFHHNKVLIKYNITLHAVSTMSDSKKSSSASLSLEDFDCIGLDIDHTLCKYKLDTFFPLSYDYSAKILVEEKGYDERLLQPFEMHKDLCIKGMVFDSANGDFLKLSDSGIILRASHGSKMMSDIEIEAKYGTDRQWQHFYQLESTLQQSEKFGYTENYYDLPFMVLLARMIDLQEQKNEGLIKPEIFKDCVEGYVKGFLYEEKKNTILSACEEEPSKYLEQCSQHLKTWLRSLHDKCQMVFLLSSAHPHFANSAMNYILGEDWRNYFHICLLQARKPGFFSTQDPSKRPFYTLVDGQKQEAVTELQDGQCYLEGNVQLFNQYIQTFTGKEDPKVLYIGDSIRSDIHPSSVYSNWQSVLVLEEMEVEELIPNGTCTLNGNDEETTDKANIRSGPSQLEREFLLSDQWGSFFGDTLPVQQSKTVTNGCNIAEANHSPVMVNTLWTRLMRKHASIAIPKLDYMADFPTYFKFETFASSDWRKGFHPGMPKNVTC</sequence>
<dbReference type="OMA" id="ICSNPYG"/>
<dbReference type="RefSeq" id="XP_038049303.1">
    <property type="nucleotide sequence ID" value="XM_038193375.1"/>
</dbReference>
<dbReference type="SUPFAM" id="SSF56784">
    <property type="entry name" value="HAD-like"/>
    <property type="match status" value="1"/>
</dbReference>
<evidence type="ECO:0000256" key="3">
    <source>
        <dbReference type="ARBA" id="ARBA00022801"/>
    </source>
</evidence>
<dbReference type="EnsemblMetazoa" id="XM_038193375.1">
    <property type="protein sequence ID" value="XP_038049303.1"/>
    <property type="gene ID" value="LOC119722955"/>
</dbReference>
<dbReference type="Proteomes" id="UP000887568">
    <property type="component" value="Unplaced"/>
</dbReference>
<reference evidence="7" key="1">
    <citation type="submission" date="2022-11" db="UniProtKB">
        <authorList>
            <consortium name="EnsemblMetazoa"/>
        </authorList>
    </citation>
    <scope>IDENTIFICATION</scope>
</reference>
<comment type="similarity">
    <text evidence="1">Belongs to the 5'(3')-deoxyribonucleotidase family.</text>
</comment>
<dbReference type="GO" id="GO:0008253">
    <property type="term" value="F:5'-nucleotidase activity"/>
    <property type="evidence" value="ECO:0007669"/>
    <property type="project" value="TreeGrafter"/>
</dbReference>
<dbReference type="InterPro" id="IPR008380">
    <property type="entry name" value="HAD-SF_hydro_IG_5-nucl"/>
</dbReference>
<evidence type="ECO:0000256" key="4">
    <source>
        <dbReference type="ARBA" id="ARBA00022842"/>
    </source>
</evidence>
<dbReference type="AlphaFoldDB" id="A0A913ZBZ7"/>
<dbReference type="GeneID" id="119722955"/>
<dbReference type="FunFam" id="3.40.50.1000:FF:000086">
    <property type="entry name" value="LD24878p"/>
    <property type="match status" value="1"/>
</dbReference>
<dbReference type="GO" id="GO:0046872">
    <property type="term" value="F:metal ion binding"/>
    <property type="evidence" value="ECO:0007669"/>
    <property type="project" value="UniProtKB-KW"/>
</dbReference>
<dbReference type="Gene3D" id="3.40.50.1000">
    <property type="entry name" value="HAD superfamily/HAD-like"/>
    <property type="match status" value="1"/>
</dbReference>
<keyword evidence="8" id="KW-1185">Reference proteome</keyword>
<dbReference type="Pfam" id="PF05761">
    <property type="entry name" value="5_nucleotid"/>
    <property type="match status" value="1"/>
</dbReference>
<evidence type="ECO:0000313" key="7">
    <source>
        <dbReference type="EnsemblMetazoa" id="XP_038049303.1"/>
    </source>
</evidence>
<dbReference type="InterPro" id="IPR023214">
    <property type="entry name" value="HAD_sf"/>
</dbReference>
<keyword evidence="2" id="KW-0479">Metal-binding</keyword>
<keyword evidence="3" id="KW-0378">Hydrolase</keyword>
<dbReference type="PANTHER" id="PTHR12103:SF38">
    <property type="entry name" value="5'-NUCLEOTIDASE DOMAIN-CONTAINING PROTEIN 1"/>
    <property type="match status" value="1"/>
</dbReference>
<name>A0A913ZBZ7_PATMI</name>
<organism evidence="7 8">
    <name type="scientific">Patiria miniata</name>
    <name type="common">Bat star</name>
    <name type="synonym">Asterina miniata</name>
    <dbReference type="NCBI Taxonomy" id="46514"/>
    <lineage>
        <taxon>Eukaryota</taxon>
        <taxon>Metazoa</taxon>
        <taxon>Echinodermata</taxon>
        <taxon>Eleutherozoa</taxon>
        <taxon>Asterozoa</taxon>
        <taxon>Asteroidea</taxon>
        <taxon>Valvatacea</taxon>
        <taxon>Valvatida</taxon>
        <taxon>Asterinidae</taxon>
        <taxon>Patiria</taxon>
    </lineage>
</organism>
<protein>
    <recommendedName>
        <fullName evidence="6">5'-nucleotidase domain-containing protein 1</fullName>
    </recommendedName>
</protein>
<evidence type="ECO:0000313" key="8">
    <source>
        <dbReference type="Proteomes" id="UP000887568"/>
    </source>
</evidence>
<dbReference type="OrthoDB" id="6503940at2759"/>
<evidence type="ECO:0000256" key="1">
    <source>
        <dbReference type="ARBA" id="ARBA00009589"/>
    </source>
</evidence>
<keyword evidence="4" id="KW-0460">Magnesium</keyword>
<dbReference type="InterPro" id="IPR036412">
    <property type="entry name" value="HAD-like_sf"/>
</dbReference>
<keyword evidence="5" id="KW-0007">Acetylation</keyword>
<proteinExistence type="inferred from homology"/>
<evidence type="ECO:0000256" key="5">
    <source>
        <dbReference type="ARBA" id="ARBA00022990"/>
    </source>
</evidence>
<evidence type="ECO:0000256" key="6">
    <source>
        <dbReference type="ARBA" id="ARBA00069357"/>
    </source>
</evidence>
<dbReference type="PANTHER" id="PTHR12103">
    <property type="entry name" value="5'-NUCLEOTIDASE DOMAIN-CONTAINING"/>
    <property type="match status" value="1"/>
</dbReference>
<evidence type="ECO:0000256" key="2">
    <source>
        <dbReference type="ARBA" id="ARBA00022723"/>
    </source>
</evidence>
<accession>A0A913ZBZ7</accession>